<feature type="transmembrane region" description="Helical" evidence="1">
    <location>
        <begin position="513"/>
        <end position="530"/>
    </location>
</feature>
<name>A0A1L9RPY3_ASPWE</name>
<keyword evidence="3" id="KW-1185">Reference proteome</keyword>
<dbReference type="AlphaFoldDB" id="A0A1L9RPY3"/>
<keyword evidence="1" id="KW-0812">Transmembrane</keyword>
<dbReference type="RefSeq" id="XP_040690692.1">
    <property type="nucleotide sequence ID" value="XM_040832855.1"/>
</dbReference>
<dbReference type="Pfam" id="PF06772">
    <property type="entry name" value="LtrA"/>
    <property type="match status" value="1"/>
</dbReference>
<dbReference type="Proteomes" id="UP000184383">
    <property type="component" value="Unassembled WGS sequence"/>
</dbReference>
<evidence type="ECO:0000313" key="3">
    <source>
        <dbReference type="Proteomes" id="UP000184383"/>
    </source>
</evidence>
<organism evidence="2 3">
    <name type="scientific">Aspergillus wentii DTO 134E9</name>
    <dbReference type="NCBI Taxonomy" id="1073089"/>
    <lineage>
        <taxon>Eukaryota</taxon>
        <taxon>Fungi</taxon>
        <taxon>Dikarya</taxon>
        <taxon>Ascomycota</taxon>
        <taxon>Pezizomycotina</taxon>
        <taxon>Eurotiomycetes</taxon>
        <taxon>Eurotiomycetidae</taxon>
        <taxon>Eurotiales</taxon>
        <taxon>Aspergillaceae</taxon>
        <taxon>Aspergillus</taxon>
        <taxon>Aspergillus subgen. Cremei</taxon>
    </lineage>
</organism>
<sequence>MSRLRLFQSPVAKNRQENQSLLAGEDEKIFEDPRFEHYEATSNLQLFFDLFFVANLTSFTNVHEINDRHKLTSYIGFIALLWFTWAQVTLYDIRFATDSVFERLAHACHFGVMVGFAVIGPSFLETHEEWGPQQQMSIILMASRLVLFCQYGAALCFTWRYHRTRTPLLIIMGTLLVAAAIYLGISFVFYRHLDYHCYIVWYVVSVLEAVINVGVASWWPVVSLYKAHLVERMTCLTLIILGEGIIGLTKTIVKVETMDSKFTSADIGMIISAVLIIYFVYQIYFDSICLEALSHIQQQIWGLLHFPFHLALCLMMEGINQTLLWSHIVADSRTIFLPLNTALDNDAAAPELKTVLNNTITYVYSNFDSTQDVWDDVQKSMNETLALPDSADTDEVLETAFGAVTETMKTVIEAFGWEMPTETLTEGAEGFWETAHEILKVFNLTFGYFVICTGIILMLSSVFSMLASKHDREHYHLRYLSTIINSVVGLGIALLSCMTLTDSAETLGASPWALPGLMLIMLVLLIIHHLPRGRYESVVKEPGPEC</sequence>
<dbReference type="PANTHER" id="PTHR42101:SF1">
    <property type="entry name" value="LOW TEMPERATURE REQUIREMENT A"/>
    <property type="match status" value="1"/>
</dbReference>
<feature type="transmembrane region" description="Helical" evidence="1">
    <location>
        <begin position="446"/>
        <end position="467"/>
    </location>
</feature>
<feature type="transmembrane region" description="Helical" evidence="1">
    <location>
        <begin position="265"/>
        <end position="285"/>
    </location>
</feature>
<keyword evidence="1" id="KW-1133">Transmembrane helix</keyword>
<feature type="transmembrane region" description="Helical" evidence="1">
    <location>
        <begin position="104"/>
        <end position="124"/>
    </location>
</feature>
<dbReference type="OrthoDB" id="3177213at2759"/>
<feature type="transmembrane region" description="Helical" evidence="1">
    <location>
        <begin position="169"/>
        <end position="193"/>
    </location>
</feature>
<dbReference type="VEuPathDB" id="FungiDB:ASPWEDRAFT_26443"/>
<feature type="transmembrane region" description="Helical" evidence="1">
    <location>
        <begin position="74"/>
        <end position="92"/>
    </location>
</feature>
<keyword evidence="1" id="KW-0472">Membrane</keyword>
<accession>A0A1L9RPY3</accession>
<gene>
    <name evidence="2" type="ORF">ASPWEDRAFT_26443</name>
</gene>
<dbReference type="PANTHER" id="PTHR42101">
    <property type="entry name" value="CHROMOSOME 16, WHOLE GENOME SHOTGUN SEQUENCE"/>
    <property type="match status" value="1"/>
</dbReference>
<feature type="transmembrane region" description="Helical" evidence="1">
    <location>
        <begin position="479"/>
        <end position="501"/>
    </location>
</feature>
<proteinExistence type="predicted"/>
<reference evidence="3" key="1">
    <citation type="journal article" date="2017" name="Genome Biol.">
        <title>Comparative genomics reveals high biological diversity and specific adaptations in the industrially and medically important fungal genus Aspergillus.</title>
        <authorList>
            <person name="de Vries R.P."/>
            <person name="Riley R."/>
            <person name="Wiebenga A."/>
            <person name="Aguilar-Osorio G."/>
            <person name="Amillis S."/>
            <person name="Uchima C.A."/>
            <person name="Anderluh G."/>
            <person name="Asadollahi M."/>
            <person name="Askin M."/>
            <person name="Barry K."/>
            <person name="Battaglia E."/>
            <person name="Bayram O."/>
            <person name="Benocci T."/>
            <person name="Braus-Stromeyer S.A."/>
            <person name="Caldana C."/>
            <person name="Canovas D."/>
            <person name="Cerqueira G.C."/>
            <person name="Chen F."/>
            <person name="Chen W."/>
            <person name="Choi C."/>
            <person name="Clum A."/>
            <person name="Dos Santos R.A."/>
            <person name="Damasio A.R."/>
            <person name="Diallinas G."/>
            <person name="Emri T."/>
            <person name="Fekete E."/>
            <person name="Flipphi M."/>
            <person name="Freyberg S."/>
            <person name="Gallo A."/>
            <person name="Gournas C."/>
            <person name="Habgood R."/>
            <person name="Hainaut M."/>
            <person name="Harispe M.L."/>
            <person name="Henrissat B."/>
            <person name="Hilden K.S."/>
            <person name="Hope R."/>
            <person name="Hossain A."/>
            <person name="Karabika E."/>
            <person name="Karaffa L."/>
            <person name="Karanyi Z."/>
            <person name="Krasevec N."/>
            <person name="Kuo A."/>
            <person name="Kusch H."/>
            <person name="LaButti K."/>
            <person name="Lagendijk E.L."/>
            <person name="Lapidus A."/>
            <person name="Levasseur A."/>
            <person name="Lindquist E."/>
            <person name="Lipzen A."/>
            <person name="Logrieco A.F."/>
            <person name="MacCabe A."/>
            <person name="Maekelae M.R."/>
            <person name="Malavazi I."/>
            <person name="Melin P."/>
            <person name="Meyer V."/>
            <person name="Mielnichuk N."/>
            <person name="Miskei M."/>
            <person name="Molnar A.P."/>
            <person name="Mule G."/>
            <person name="Ngan C.Y."/>
            <person name="Orejas M."/>
            <person name="Orosz E."/>
            <person name="Ouedraogo J.P."/>
            <person name="Overkamp K.M."/>
            <person name="Park H.-S."/>
            <person name="Perrone G."/>
            <person name="Piumi F."/>
            <person name="Punt P.J."/>
            <person name="Ram A.F."/>
            <person name="Ramon A."/>
            <person name="Rauscher S."/>
            <person name="Record E."/>
            <person name="Riano-Pachon D.M."/>
            <person name="Robert V."/>
            <person name="Roehrig J."/>
            <person name="Ruller R."/>
            <person name="Salamov A."/>
            <person name="Salih N.S."/>
            <person name="Samson R.A."/>
            <person name="Sandor E."/>
            <person name="Sanguinetti M."/>
            <person name="Schuetze T."/>
            <person name="Sepcic K."/>
            <person name="Shelest E."/>
            <person name="Sherlock G."/>
            <person name="Sophianopoulou V."/>
            <person name="Squina F.M."/>
            <person name="Sun H."/>
            <person name="Susca A."/>
            <person name="Todd R.B."/>
            <person name="Tsang A."/>
            <person name="Unkles S.E."/>
            <person name="van de Wiele N."/>
            <person name="van Rossen-Uffink D."/>
            <person name="Oliveira J.V."/>
            <person name="Vesth T.C."/>
            <person name="Visser J."/>
            <person name="Yu J.-H."/>
            <person name="Zhou M."/>
            <person name="Andersen M.R."/>
            <person name="Archer D.B."/>
            <person name="Baker S.E."/>
            <person name="Benoit I."/>
            <person name="Brakhage A.A."/>
            <person name="Braus G.H."/>
            <person name="Fischer R."/>
            <person name="Frisvad J.C."/>
            <person name="Goldman G.H."/>
            <person name="Houbraken J."/>
            <person name="Oakley B."/>
            <person name="Pocsi I."/>
            <person name="Scazzocchio C."/>
            <person name="Seiboth B."/>
            <person name="vanKuyk P.A."/>
            <person name="Wortman J."/>
            <person name="Dyer P.S."/>
            <person name="Grigoriev I.V."/>
        </authorList>
    </citation>
    <scope>NUCLEOTIDE SEQUENCE [LARGE SCALE GENOMIC DNA]</scope>
    <source>
        <strain evidence="3">DTO 134E9</strain>
    </source>
</reference>
<feature type="transmembrane region" description="Helical" evidence="1">
    <location>
        <begin position="136"/>
        <end position="157"/>
    </location>
</feature>
<protein>
    <recommendedName>
        <fullName evidence="4">Low temperature requirement A</fullName>
    </recommendedName>
</protein>
<dbReference type="STRING" id="1073089.A0A1L9RPY3"/>
<evidence type="ECO:0008006" key="4">
    <source>
        <dbReference type="Google" id="ProtNLM"/>
    </source>
</evidence>
<feature type="transmembrane region" description="Helical" evidence="1">
    <location>
        <begin position="233"/>
        <end position="253"/>
    </location>
</feature>
<dbReference type="InterPro" id="IPR010640">
    <property type="entry name" value="Low_temperature_requirement_A"/>
</dbReference>
<dbReference type="EMBL" id="KV878211">
    <property type="protein sequence ID" value="OJJ37016.1"/>
    <property type="molecule type" value="Genomic_DNA"/>
</dbReference>
<feature type="transmembrane region" description="Helical" evidence="1">
    <location>
        <begin position="199"/>
        <end position="221"/>
    </location>
</feature>
<dbReference type="GeneID" id="63748703"/>
<evidence type="ECO:0000313" key="2">
    <source>
        <dbReference type="EMBL" id="OJJ37016.1"/>
    </source>
</evidence>
<evidence type="ECO:0000256" key="1">
    <source>
        <dbReference type="SAM" id="Phobius"/>
    </source>
</evidence>